<feature type="active site" description="Nucleophile" evidence="4 5">
    <location>
        <position position="52"/>
    </location>
</feature>
<comment type="caution">
    <text evidence="9">The sequence shown here is derived from an EMBL/GenBank/DDBJ whole genome shotgun (WGS) entry which is preliminary data.</text>
</comment>
<dbReference type="AlphaFoldDB" id="A0A1E5G483"/>
<dbReference type="GO" id="GO:0031119">
    <property type="term" value="P:tRNA pseudouridine synthesis"/>
    <property type="evidence" value="ECO:0007669"/>
    <property type="project" value="UniProtKB-UniRule"/>
</dbReference>
<dbReference type="InterPro" id="IPR020103">
    <property type="entry name" value="PsdUridine_synth_cat_dom_sf"/>
</dbReference>
<evidence type="ECO:0000256" key="3">
    <source>
        <dbReference type="ARBA" id="ARBA00023235"/>
    </source>
</evidence>
<protein>
    <recommendedName>
        <fullName evidence="4">tRNA pseudouridine synthase A</fullName>
        <ecNumber evidence="4">5.4.99.12</ecNumber>
    </recommendedName>
    <alternativeName>
        <fullName evidence="4">tRNA pseudouridine(38-40) synthase</fullName>
    </alternativeName>
    <alternativeName>
        <fullName evidence="4">tRNA pseudouridylate synthase I</fullName>
    </alternativeName>
    <alternativeName>
        <fullName evidence="4">tRNA-uridine isomerase I</fullName>
    </alternativeName>
</protein>
<feature type="domain" description="Pseudouridine synthase I TruA alpha/beta" evidence="8">
    <location>
        <begin position="8"/>
        <end position="104"/>
    </location>
</feature>
<reference evidence="9 10" key="1">
    <citation type="submission" date="2016-09" db="EMBL/GenBank/DDBJ databases">
        <title>Draft genome sequence for the type strain of Desulfuribacillus alkaliarsenatis AHT28, an obligately anaerobic, sulfidogenic bacterium isolated from Russian soda lake sediments.</title>
        <authorList>
            <person name="Abin C.A."/>
            <person name="Hollibaugh J.T."/>
        </authorList>
    </citation>
    <scope>NUCLEOTIDE SEQUENCE [LARGE SCALE GENOMIC DNA]</scope>
    <source>
        <strain evidence="9 10">AHT28</strain>
    </source>
</reference>
<comment type="function">
    <text evidence="4">Formation of pseudouridine at positions 38, 39 and 40 in the anticodon stem and loop of transfer RNAs.</text>
</comment>
<dbReference type="InterPro" id="IPR020094">
    <property type="entry name" value="TruA/RsuA/RluB/E/F_N"/>
</dbReference>
<feature type="binding site" evidence="4 6">
    <location>
        <position position="110"/>
    </location>
    <ligand>
        <name>substrate</name>
    </ligand>
</feature>
<dbReference type="EMBL" id="MIJE01000002">
    <property type="protein sequence ID" value="OEF97906.1"/>
    <property type="molecule type" value="Genomic_DNA"/>
</dbReference>
<sequence length="244" mass="27799">MQRIRLIFSYEGTDFYGYQIQPNGRTVQAELDKALTAVFNTEVRTTASGRTDRGVHAIHQVAHFDVQTTVPLEKMVKVINSKLPNDIVAHLVETVASDFHARYNVKEKTYCYMIDNHQTANIFNKRFSNHVEKKLNTRRMREAAEYLVGTHDFTSFCSHKSDVEDKVRTIYTIDIRSTKGLIKIFVTGNGFLYNMVRIIAGALIEVGKGRLAPDDLKDMLSAKDRTRCPITAPAHGLTLWNVKY</sequence>
<keyword evidence="2 4" id="KW-0819">tRNA processing</keyword>
<dbReference type="Gene3D" id="3.30.70.660">
    <property type="entry name" value="Pseudouridine synthase I, catalytic domain, C-terminal subdomain"/>
    <property type="match status" value="1"/>
</dbReference>
<dbReference type="PANTHER" id="PTHR11142:SF0">
    <property type="entry name" value="TRNA PSEUDOURIDINE SYNTHASE-LIKE 1"/>
    <property type="match status" value="1"/>
</dbReference>
<comment type="subunit">
    <text evidence="4">Homodimer.</text>
</comment>
<keyword evidence="10" id="KW-1185">Reference proteome</keyword>
<evidence type="ECO:0000256" key="2">
    <source>
        <dbReference type="ARBA" id="ARBA00022694"/>
    </source>
</evidence>
<dbReference type="GO" id="GO:0160147">
    <property type="term" value="F:tRNA pseudouridine(38-40) synthase activity"/>
    <property type="evidence" value="ECO:0007669"/>
    <property type="project" value="UniProtKB-EC"/>
</dbReference>
<dbReference type="RefSeq" id="WP_069642303.1">
    <property type="nucleotide sequence ID" value="NZ_MIJE01000002.1"/>
</dbReference>
<comment type="similarity">
    <text evidence="1 4 7">Belongs to the tRNA pseudouridine synthase TruA family.</text>
</comment>
<dbReference type="EC" id="5.4.99.12" evidence="4"/>
<feature type="domain" description="Pseudouridine synthase I TruA alpha/beta" evidence="8">
    <location>
        <begin position="143"/>
        <end position="244"/>
    </location>
</feature>
<keyword evidence="3 4" id="KW-0413">Isomerase</keyword>
<dbReference type="HAMAP" id="MF_00171">
    <property type="entry name" value="TruA"/>
    <property type="match status" value="1"/>
</dbReference>
<evidence type="ECO:0000313" key="9">
    <source>
        <dbReference type="EMBL" id="OEF97906.1"/>
    </source>
</evidence>
<evidence type="ECO:0000256" key="1">
    <source>
        <dbReference type="ARBA" id="ARBA00009375"/>
    </source>
</evidence>
<dbReference type="FunFam" id="3.30.70.580:FF:000001">
    <property type="entry name" value="tRNA pseudouridine synthase A"/>
    <property type="match status" value="1"/>
</dbReference>
<evidence type="ECO:0000256" key="5">
    <source>
        <dbReference type="PIRSR" id="PIRSR001430-1"/>
    </source>
</evidence>
<evidence type="ECO:0000256" key="7">
    <source>
        <dbReference type="RuleBase" id="RU003792"/>
    </source>
</evidence>
<dbReference type="PANTHER" id="PTHR11142">
    <property type="entry name" value="PSEUDOURIDYLATE SYNTHASE"/>
    <property type="match status" value="1"/>
</dbReference>
<dbReference type="PIRSF" id="PIRSF001430">
    <property type="entry name" value="tRNA_psdUrid_synth"/>
    <property type="match status" value="1"/>
</dbReference>
<organism evidence="9 10">
    <name type="scientific">Desulfuribacillus alkaliarsenatis</name>
    <dbReference type="NCBI Taxonomy" id="766136"/>
    <lineage>
        <taxon>Bacteria</taxon>
        <taxon>Bacillati</taxon>
        <taxon>Bacillota</taxon>
        <taxon>Desulfuribacillia</taxon>
        <taxon>Desulfuribacillales</taxon>
        <taxon>Desulfuribacillaceae</taxon>
        <taxon>Desulfuribacillus</taxon>
    </lineage>
</organism>
<dbReference type="Pfam" id="PF01416">
    <property type="entry name" value="PseudoU_synth_1"/>
    <property type="match status" value="2"/>
</dbReference>
<name>A0A1E5G483_9FIRM</name>
<dbReference type="SUPFAM" id="SSF55120">
    <property type="entry name" value="Pseudouridine synthase"/>
    <property type="match status" value="1"/>
</dbReference>
<evidence type="ECO:0000256" key="6">
    <source>
        <dbReference type="PIRSR" id="PIRSR001430-2"/>
    </source>
</evidence>
<dbReference type="InterPro" id="IPR001406">
    <property type="entry name" value="PsdUridine_synth_TruA"/>
</dbReference>
<dbReference type="Proteomes" id="UP000094296">
    <property type="component" value="Unassembled WGS sequence"/>
</dbReference>
<dbReference type="GO" id="GO:0003723">
    <property type="term" value="F:RNA binding"/>
    <property type="evidence" value="ECO:0007669"/>
    <property type="project" value="InterPro"/>
</dbReference>
<gene>
    <name evidence="4" type="primary">truA</name>
    <name evidence="9" type="ORF">BHF68_12605</name>
</gene>
<dbReference type="InterPro" id="IPR020097">
    <property type="entry name" value="PsdUridine_synth_TruA_a/b_dom"/>
</dbReference>
<evidence type="ECO:0000256" key="4">
    <source>
        <dbReference type="HAMAP-Rule" id="MF_00171"/>
    </source>
</evidence>
<comment type="catalytic activity">
    <reaction evidence="4 7">
        <text>uridine(38/39/40) in tRNA = pseudouridine(38/39/40) in tRNA</text>
        <dbReference type="Rhea" id="RHEA:22376"/>
        <dbReference type="Rhea" id="RHEA-COMP:10085"/>
        <dbReference type="Rhea" id="RHEA-COMP:10087"/>
        <dbReference type="ChEBI" id="CHEBI:65314"/>
        <dbReference type="ChEBI" id="CHEBI:65315"/>
        <dbReference type="EC" id="5.4.99.12"/>
    </reaction>
</comment>
<proteinExistence type="inferred from homology"/>
<dbReference type="Gene3D" id="3.30.70.580">
    <property type="entry name" value="Pseudouridine synthase I, catalytic domain, N-terminal subdomain"/>
    <property type="match status" value="1"/>
</dbReference>
<dbReference type="InterPro" id="IPR020095">
    <property type="entry name" value="PsdUridine_synth_TruA_C"/>
</dbReference>
<accession>A0A1E5G483</accession>
<evidence type="ECO:0000259" key="8">
    <source>
        <dbReference type="Pfam" id="PF01416"/>
    </source>
</evidence>
<dbReference type="STRING" id="766136.BHF68_12605"/>
<comment type="caution">
    <text evidence="4">Lacks conserved residue(s) required for the propagation of feature annotation.</text>
</comment>
<dbReference type="CDD" id="cd02570">
    <property type="entry name" value="PseudoU_synth_EcTruA"/>
    <property type="match status" value="1"/>
</dbReference>
<evidence type="ECO:0000313" key="10">
    <source>
        <dbReference type="Proteomes" id="UP000094296"/>
    </source>
</evidence>
<dbReference type="NCBIfam" id="TIGR00071">
    <property type="entry name" value="hisT_truA"/>
    <property type="match status" value="1"/>
</dbReference>